<dbReference type="EMBL" id="JAUQSX010000004">
    <property type="protein sequence ID" value="MDO7846471.1"/>
    <property type="molecule type" value="Genomic_DNA"/>
</dbReference>
<name>A0ABT9ABU9_9BACT</name>
<sequence>MKYSLKKARAIADAFATAEHKVADVCKQFEISESTFYAWKADNPEFSELLKKAEELRRQALGEMARSGLALLLGKQEVEETTIEFIPDKKDKAKRTVKLQKVTKRVVMPNATAVIFALKNLDADNFKDKHEVEHSGEMGVTWNETKTYAAPADDSHA</sequence>
<dbReference type="InterPro" id="IPR002514">
    <property type="entry name" value="Transposase_8"/>
</dbReference>
<dbReference type="Proteomes" id="UP001167796">
    <property type="component" value="Unassembled WGS sequence"/>
</dbReference>
<protein>
    <recommendedName>
        <fullName evidence="3">Homeodomain phBC6A51-type domain-containing protein</fullName>
    </recommendedName>
</protein>
<proteinExistence type="predicted"/>
<dbReference type="RefSeq" id="WP_305011159.1">
    <property type="nucleotide sequence ID" value="NZ_JAUQSX010000004.1"/>
</dbReference>
<reference evidence="1" key="1">
    <citation type="submission" date="2023-07" db="EMBL/GenBank/DDBJ databases">
        <authorList>
            <person name="Kim M.K."/>
        </authorList>
    </citation>
    <scope>NUCLEOTIDE SEQUENCE</scope>
    <source>
        <strain evidence="1">M29</strain>
    </source>
</reference>
<dbReference type="Pfam" id="PF01527">
    <property type="entry name" value="HTH_Tnp_1"/>
    <property type="match status" value="1"/>
</dbReference>
<organism evidence="1 2">
    <name type="scientific">Hymenobacter mellowenesis</name>
    <dbReference type="NCBI Taxonomy" id="3063995"/>
    <lineage>
        <taxon>Bacteria</taxon>
        <taxon>Pseudomonadati</taxon>
        <taxon>Bacteroidota</taxon>
        <taxon>Cytophagia</taxon>
        <taxon>Cytophagales</taxon>
        <taxon>Hymenobacteraceae</taxon>
        <taxon>Hymenobacter</taxon>
    </lineage>
</organism>
<evidence type="ECO:0008006" key="3">
    <source>
        <dbReference type="Google" id="ProtNLM"/>
    </source>
</evidence>
<comment type="caution">
    <text evidence="1">The sequence shown here is derived from an EMBL/GenBank/DDBJ whole genome shotgun (WGS) entry which is preliminary data.</text>
</comment>
<evidence type="ECO:0000313" key="1">
    <source>
        <dbReference type="EMBL" id="MDO7846471.1"/>
    </source>
</evidence>
<gene>
    <name evidence="1" type="ORF">Q5H92_08890</name>
</gene>
<accession>A0ABT9ABU9</accession>
<dbReference type="Gene3D" id="1.10.10.60">
    <property type="entry name" value="Homeodomain-like"/>
    <property type="match status" value="1"/>
</dbReference>
<keyword evidence="2" id="KW-1185">Reference proteome</keyword>
<evidence type="ECO:0000313" key="2">
    <source>
        <dbReference type="Proteomes" id="UP001167796"/>
    </source>
</evidence>